<name>A0A919B0X3_9ACTN</name>
<dbReference type="AlphaFoldDB" id="A0A919B0X3"/>
<gene>
    <name evidence="1" type="ORF">GCM10010218_12800</name>
</gene>
<dbReference type="Proteomes" id="UP000638313">
    <property type="component" value="Unassembled WGS sequence"/>
</dbReference>
<comment type="caution">
    <text evidence="1">The sequence shown here is derived from an EMBL/GenBank/DDBJ whole genome shotgun (WGS) entry which is preliminary data.</text>
</comment>
<proteinExistence type="predicted"/>
<evidence type="ECO:0000313" key="1">
    <source>
        <dbReference type="EMBL" id="GHF33151.1"/>
    </source>
</evidence>
<reference evidence="1" key="1">
    <citation type="journal article" date="2014" name="Int. J. Syst. Evol. Microbiol.">
        <title>Complete genome sequence of Corynebacterium casei LMG S-19264T (=DSM 44701T), isolated from a smear-ripened cheese.</title>
        <authorList>
            <consortium name="US DOE Joint Genome Institute (JGI-PGF)"/>
            <person name="Walter F."/>
            <person name="Albersmeier A."/>
            <person name="Kalinowski J."/>
            <person name="Ruckert C."/>
        </authorList>
    </citation>
    <scope>NUCLEOTIDE SEQUENCE</scope>
    <source>
        <strain evidence="1">JCM 4059</strain>
    </source>
</reference>
<organism evidence="1 2">
    <name type="scientific">Streptomyces mashuensis</name>
    <dbReference type="NCBI Taxonomy" id="33904"/>
    <lineage>
        <taxon>Bacteria</taxon>
        <taxon>Bacillati</taxon>
        <taxon>Actinomycetota</taxon>
        <taxon>Actinomycetes</taxon>
        <taxon>Kitasatosporales</taxon>
        <taxon>Streptomycetaceae</taxon>
        <taxon>Streptomyces</taxon>
    </lineage>
</organism>
<dbReference type="EMBL" id="BNBD01000002">
    <property type="protein sequence ID" value="GHF33151.1"/>
    <property type="molecule type" value="Genomic_DNA"/>
</dbReference>
<accession>A0A919B0X3</accession>
<sequence length="202" mass="22158">MPAAHHKLTVPDHKTLRAEATSQVKEELGKIARPDDRFKRACEIVQQADLEIAAHTEERNQAALSLWFYDGVRGLDKVLGILPNAYSEMRRFALHGDKKATINPGGDLNARMTAEERIAAAQKAGVPRLDSDEASDRLPALAATVAVAAARRKAAMPFLQDAALALTEDPYGWSTDRIAKLGNTTPKYVRDVKNKAAKRRGH</sequence>
<protein>
    <submittedName>
        <fullName evidence="1">Uncharacterized protein</fullName>
    </submittedName>
</protein>
<dbReference type="RefSeq" id="WP_190128436.1">
    <property type="nucleotide sequence ID" value="NZ_BNBD01000002.1"/>
</dbReference>
<keyword evidence="2" id="KW-1185">Reference proteome</keyword>
<reference evidence="1" key="2">
    <citation type="submission" date="2020-09" db="EMBL/GenBank/DDBJ databases">
        <authorList>
            <person name="Sun Q."/>
            <person name="Ohkuma M."/>
        </authorList>
    </citation>
    <scope>NUCLEOTIDE SEQUENCE</scope>
    <source>
        <strain evidence="1">JCM 4059</strain>
    </source>
</reference>
<evidence type="ECO:0000313" key="2">
    <source>
        <dbReference type="Proteomes" id="UP000638313"/>
    </source>
</evidence>